<organism evidence="1 2">
    <name type="scientific">Coniella lustricola</name>
    <dbReference type="NCBI Taxonomy" id="2025994"/>
    <lineage>
        <taxon>Eukaryota</taxon>
        <taxon>Fungi</taxon>
        <taxon>Dikarya</taxon>
        <taxon>Ascomycota</taxon>
        <taxon>Pezizomycotina</taxon>
        <taxon>Sordariomycetes</taxon>
        <taxon>Sordariomycetidae</taxon>
        <taxon>Diaporthales</taxon>
        <taxon>Schizoparmaceae</taxon>
        <taxon>Coniella</taxon>
    </lineage>
</organism>
<dbReference type="InParanoid" id="A0A2T3AJF8"/>
<protein>
    <submittedName>
        <fullName evidence="1">Uncharacterized protein</fullName>
    </submittedName>
</protein>
<dbReference type="Proteomes" id="UP000241462">
    <property type="component" value="Unassembled WGS sequence"/>
</dbReference>
<evidence type="ECO:0000313" key="1">
    <source>
        <dbReference type="EMBL" id="PSS00690.1"/>
    </source>
</evidence>
<gene>
    <name evidence="1" type="ORF">BD289DRAFT_19644</name>
</gene>
<dbReference type="AlphaFoldDB" id="A0A2T3AJF8"/>
<dbReference type="EMBL" id="KZ678382">
    <property type="protein sequence ID" value="PSS00690.1"/>
    <property type="molecule type" value="Genomic_DNA"/>
</dbReference>
<reference evidence="1 2" key="1">
    <citation type="journal article" date="2018" name="Mycol. Prog.">
        <title>Coniella lustricola, a new species from submerged detritus.</title>
        <authorList>
            <person name="Raudabaugh D.B."/>
            <person name="Iturriaga T."/>
            <person name="Carver A."/>
            <person name="Mondo S."/>
            <person name="Pangilinan J."/>
            <person name="Lipzen A."/>
            <person name="He G."/>
            <person name="Amirebrahimi M."/>
            <person name="Grigoriev I.V."/>
            <person name="Miller A.N."/>
        </authorList>
    </citation>
    <scope>NUCLEOTIDE SEQUENCE [LARGE SCALE GENOMIC DNA]</scope>
    <source>
        <strain evidence="1 2">B22-T-1</strain>
    </source>
</reference>
<evidence type="ECO:0000313" key="2">
    <source>
        <dbReference type="Proteomes" id="UP000241462"/>
    </source>
</evidence>
<accession>A0A2T3AJF8</accession>
<keyword evidence="2" id="KW-1185">Reference proteome</keyword>
<proteinExistence type="predicted"/>
<sequence length="181" mass="19292">MSLCPCLDALGSSRCGSVVLHLNLHDRLSNRQIVGHREAKGPGSLGRVTALHDLGLGSDLGRAALEVVRYTSLLYVTYRSSVHCQSVNCCKPHTLGARPKPALSLQLAGPSPRLSSSTWLLRQASSRPARCCAREACTAVVYAALRSRNVSLGGFTASLESVRYPPGGWMEGSCMIGSVKE</sequence>
<name>A0A2T3AJF8_9PEZI</name>